<dbReference type="PANTHER" id="PTHR47756">
    <property type="entry name" value="BLL6612 PROTEIN-RELATED"/>
    <property type="match status" value="1"/>
</dbReference>
<dbReference type="eggNOG" id="COG4941">
    <property type="taxonomic scope" value="Bacteria"/>
</dbReference>
<name>A0A084U9E4_9HYPH</name>
<dbReference type="AlphaFoldDB" id="A0A084U9E4"/>
<dbReference type="InterPro" id="IPR007627">
    <property type="entry name" value="RNA_pol_sigma70_r2"/>
</dbReference>
<evidence type="ECO:0000259" key="1">
    <source>
        <dbReference type="Pfam" id="PF04542"/>
    </source>
</evidence>
<dbReference type="PANTHER" id="PTHR47756:SF1">
    <property type="entry name" value="BLL0085 PROTEIN"/>
    <property type="match status" value="1"/>
</dbReference>
<dbReference type="GO" id="GO:0003677">
    <property type="term" value="F:DNA binding"/>
    <property type="evidence" value="ECO:0007669"/>
    <property type="project" value="InterPro"/>
</dbReference>
<dbReference type="GO" id="GO:0006352">
    <property type="term" value="P:DNA-templated transcription initiation"/>
    <property type="evidence" value="ECO:0007669"/>
    <property type="project" value="InterPro"/>
</dbReference>
<dbReference type="InterPro" id="IPR046531">
    <property type="entry name" value="DUF6596"/>
</dbReference>
<dbReference type="Proteomes" id="UP000053675">
    <property type="component" value="Unassembled WGS sequence"/>
</dbReference>
<evidence type="ECO:0000259" key="3">
    <source>
        <dbReference type="Pfam" id="PF20239"/>
    </source>
</evidence>
<dbReference type="InterPro" id="IPR011990">
    <property type="entry name" value="TPR-like_helical_dom_sf"/>
</dbReference>
<sequence>MSDAFAIANMLTGARPRAMAALLRYFRDLDLAEEAYQEACLRAVHNWPRKGPPRDPVGWLVFVGRNAAVDGLRRQTRHVALPAEDVLSDIEDHEAAVVEQMDEADYRDDILRLMFICAHPDLVAAQQVALALRIVSGLSVAEIAAAFLAKEKTIEQRITRAKRKVMAANIPFEAPDAIERAKRLSAVAAMIYLIFNEGYSASGGESHIRKSLCDEAIRLGRLLLRLFPSDPEIMGLLALMLLTHARMPARLDAAGGIILLEDQDRSLWHTGLITEGIALVEKAARHRAAGFYQLQAAIAALHASAKRAEDTDWRGIALLYERLEAVQPSPVVRLNRAVAVFKANDAETALMLLEPVEDELARYFYSHGVRGALLQELGQKDAAREAFNRAIALARTPAEARHIRERLDGLEAMAKKRKRPVSAE</sequence>
<evidence type="ECO:0000313" key="5">
    <source>
        <dbReference type="Proteomes" id="UP000053675"/>
    </source>
</evidence>
<dbReference type="InterPro" id="IPR013325">
    <property type="entry name" value="RNA_pol_sigma_r2"/>
</dbReference>
<dbReference type="RefSeq" id="WP_036479629.1">
    <property type="nucleotide sequence ID" value="NZ_JMQM01000001.1"/>
</dbReference>
<feature type="domain" description="DUF6596" evidence="3">
    <location>
        <begin position="183"/>
        <end position="284"/>
    </location>
</feature>
<feature type="domain" description="RNA polymerase sigma factor 70 region 4 type 2" evidence="2">
    <location>
        <begin position="122"/>
        <end position="164"/>
    </location>
</feature>
<dbReference type="SUPFAM" id="SSF48452">
    <property type="entry name" value="TPR-like"/>
    <property type="match status" value="1"/>
</dbReference>
<protein>
    <submittedName>
        <fullName evidence="4">RNA polymerase ECF-subfamily sigma factor</fullName>
    </submittedName>
</protein>
<dbReference type="STRING" id="472175.EL18_00596"/>
<dbReference type="InterPro" id="IPR036388">
    <property type="entry name" value="WH-like_DNA-bd_sf"/>
</dbReference>
<dbReference type="PATRIC" id="fig|472175.3.peg.617"/>
<dbReference type="GO" id="GO:0016987">
    <property type="term" value="F:sigma factor activity"/>
    <property type="evidence" value="ECO:0007669"/>
    <property type="project" value="InterPro"/>
</dbReference>
<feature type="domain" description="RNA polymerase sigma-70 region 2" evidence="1">
    <location>
        <begin position="15"/>
        <end position="77"/>
    </location>
</feature>
<dbReference type="Gene3D" id="1.10.10.10">
    <property type="entry name" value="Winged helix-like DNA-binding domain superfamily/Winged helix DNA-binding domain"/>
    <property type="match status" value="1"/>
</dbReference>
<dbReference type="InterPro" id="IPR014284">
    <property type="entry name" value="RNA_pol_sigma-70_dom"/>
</dbReference>
<organism evidence="4 5">
    <name type="scientific">Nitratireductor basaltis</name>
    <dbReference type="NCBI Taxonomy" id="472175"/>
    <lineage>
        <taxon>Bacteria</taxon>
        <taxon>Pseudomonadati</taxon>
        <taxon>Pseudomonadota</taxon>
        <taxon>Alphaproteobacteria</taxon>
        <taxon>Hyphomicrobiales</taxon>
        <taxon>Phyllobacteriaceae</taxon>
        <taxon>Nitratireductor</taxon>
    </lineage>
</organism>
<dbReference type="Gene3D" id="1.10.1740.10">
    <property type="match status" value="1"/>
</dbReference>
<keyword evidence="5" id="KW-1185">Reference proteome</keyword>
<gene>
    <name evidence="4" type="ORF">EL18_00596</name>
</gene>
<comment type="caution">
    <text evidence="4">The sequence shown here is derived from an EMBL/GenBank/DDBJ whole genome shotgun (WGS) entry which is preliminary data.</text>
</comment>
<evidence type="ECO:0000259" key="2">
    <source>
        <dbReference type="Pfam" id="PF08281"/>
    </source>
</evidence>
<dbReference type="SUPFAM" id="SSF88946">
    <property type="entry name" value="Sigma2 domain of RNA polymerase sigma factors"/>
    <property type="match status" value="1"/>
</dbReference>
<dbReference type="Pfam" id="PF08281">
    <property type="entry name" value="Sigma70_r4_2"/>
    <property type="match status" value="1"/>
</dbReference>
<dbReference type="Pfam" id="PF20239">
    <property type="entry name" value="DUF6596"/>
    <property type="match status" value="1"/>
</dbReference>
<dbReference type="NCBIfam" id="TIGR02937">
    <property type="entry name" value="sigma70-ECF"/>
    <property type="match status" value="1"/>
</dbReference>
<proteinExistence type="predicted"/>
<reference evidence="4 5" key="1">
    <citation type="submission" date="2014-05" db="EMBL/GenBank/DDBJ databases">
        <title>Draft Genome Sequence of Nitratireductor basaltis Strain UMTGB225, A Marine Bacterium Isolated from Green Barrel Tunicate.</title>
        <authorList>
            <person name="Gan H.Y."/>
        </authorList>
    </citation>
    <scope>NUCLEOTIDE SEQUENCE [LARGE SCALE GENOMIC DNA]</scope>
    <source>
        <strain evidence="4 5">UMTGB225</strain>
    </source>
</reference>
<dbReference type="InterPro" id="IPR013324">
    <property type="entry name" value="RNA_pol_sigma_r3/r4-like"/>
</dbReference>
<dbReference type="Gene3D" id="1.25.40.10">
    <property type="entry name" value="Tetratricopeptide repeat domain"/>
    <property type="match status" value="1"/>
</dbReference>
<accession>A0A084U9E4</accession>
<dbReference type="SUPFAM" id="SSF88659">
    <property type="entry name" value="Sigma3 and sigma4 domains of RNA polymerase sigma factors"/>
    <property type="match status" value="1"/>
</dbReference>
<evidence type="ECO:0000313" key="4">
    <source>
        <dbReference type="EMBL" id="KFB09580.1"/>
    </source>
</evidence>
<dbReference type="EMBL" id="JMQM01000001">
    <property type="protein sequence ID" value="KFB09580.1"/>
    <property type="molecule type" value="Genomic_DNA"/>
</dbReference>
<dbReference type="Pfam" id="PF04542">
    <property type="entry name" value="Sigma70_r2"/>
    <property type="match status" value="1"/>
</dbReference>
<dbReference type="InterPro" id="IPR013249">
    <property type="entry name" value="RNA_pol_sigma70_r4_t2"/>
</dbReference>